<dbReference type="GO" id="GO:0046872">
    <property type="term" value="F:metal ion binding"/>
    <property type="evidence" value="ECO:0007669"/>
    <property type="project" value="UniProtKB-KW"/>
</dbReference>
<sequence>MLKKCKEKVFRANLQLVENKLVLYTWGNVSERDRESGLVVIKPSGVSYAEMTADDMVVVDLDGNVVEGQLRPSSDTPTHLEIYKAYPEICGVTHTHSTFATSWAQAGRDIPFYGTTHADYFYGDIPCARALMRQEVEGEYEKNTGLVILERFQKDGLKPMEVPGVLVKSHGVFAFGKDAAESVHNATVMEEIAKMAFLTESVNPEVSRADRAMMDKHFLRKHGANAYYGQAKK</sequence>
<dbReference type="GO" id="GO:0016832">
    <property type="term" value="F:aldehyde-lyase activity"/>
    <property type="evidence" value="ECO:0007669"/>
    <property type="project" value="TreeGrafter"/>
</dbReference>
<evidence type="ECO:0000256" key="12">
    <source>
        <dbReference type="ARBA" id="ARBA00060520"/>
    </source>
</evidence>
<evidence type="ECO:0000256" key="6">
    <source>
        <dbReference type="ARBA" id="ARBA00022833"/>
    </source>
</evidence>
<dbReference type="EC" id="5.1.3.4" evidence="4"/>
<evidence type="ECO:0000256" key="3">
    <source>
        <dbReference type="ARBA" id="ARBA00010037"/>
    </source>
</evidence>
<gene>
    <name evidence="15" type="ORF">ESZ91_07140</name>
</gene>
<keyword evidence="9" id="KW-0119">Carbohydrate metabolism</keyword>
<keyword evidence="8" id="KW-0413">Isomerase</keyword>
<evidence type="ECO:0000256" key="8">
    <source>
        <dbReference type="ARBA" id="ARBA00023235"/>
    </source>
</evidence>
<comment type="function">
    <text evidence="11">Involved in the degradation of L-arabinose. Catalyzes the interconversion of L-ribulose 5-phosphate (LRu5P) and D-xylulose 5-phosphate (D-Xu5P) via a retroaldol/aldol mechanism (carbon-carbon bond cleavage analogous to a class II aldolase reaction).</text>
</comment>
<dbReference type="AlphaFoldDB" id="A0A4Q2KE20"/>
<dbReference type="InterPro" id="IPR036409">
    <property type="entry name" value="Aldolase_II/adducin_N_sf"/>
</dbReference>
<keyword evidence="6" id="KW-0862">Zinc</keyword>
<dbReference type="EMBL" id="SDOZ01000002">
    <property type="protein sequence ID" value="RXZ62160.1"/>
    <property type="molecule type" value="Genomic_DNA"/>
</dbReference>
<evidence type="ECO:0000259" key="14">
    <source>
        <dbReference type="SMART" id="SM01007"/>
    </source>
</evidence>
<feature type="domain" description="Class II aldolase/adducin N-terminal" evidence="14">
    <location>
        <begin position="7"/>
        <end position="197"/>
    </location>
</feature>
<dbReference type="RefSeq" id="WP_129225583.1">
    <property type="nucleotide sequence ID" value="NZ_SDOZ01000002.1"/>
</dbReference>
<dbReference type="SUPFAM" id="SSF53639">
    <property type="entry name" value="AraD/HMP-PK domain-like"/>
    <property type="match status" value="1"/>
</dbReference>
<comment type="similarity">
    <text evidence="3">Belongs to the aldolase class II family. AraD/FucA subfamily.</text>
</comment>
<comment type="caution">
    <text evidence="15">The sequence shown here is derived from an EMBL/GenBank/DDBJ whole genome shotgun (WGS) entry which is preliminary data.</text>
</comment>
<dbReference type="InterPro" id="IPR050197">
    <property type="entry name" value="Aldolase_class_II_sugar_metab"/>
</dbReference>
<organism evidence="15 16">
    <name type="scientific">Candidatus Borkfalkia ceftriaxoniphila</name>
    <dbReference type="NCBI Taxonomy" id="2508949"/>
    <lineage>
        <taxon>Bacteria</taxon>
        <taxon>Bacillati</taxon>
        <taxon>Bacillota</taxon>
        <taxon>Clostridia</taxon>
        <taxon>Christensenellales</taxon>
        <taxon>Christensenellaceae</taxon>
        <taxon>Candidatus Borkfalkia</taxon>
    </lineage>
</organism>
<evidence type="ECO:0000256" key="2">
    <source>
        <dbReference type="ARBA" id="ARBA00001947"/>
    </source>
</evidence>
<dbReference type="NCBIfam" id="NF009003">
    <property type="entry name" value="PRK12348.1"/>
    <property type="match status" value="1"/>
</dbReference>
<dbReference type="GO" id="GO:0005829">
    <property type="term" value="C:cytosol"/>
    <property type="evidence" value="ECO:0007669"/>
    <property type="project" value="TreeGrafter"/>
</dbReference>
<name>A0A4Q2KE20_9FIRM</name>
<comment type="catalytic activity">
    <reaction evidence="1">
        <text>L-ribulose 5-phosphate = D-xylulose 5-phosphate</text>
        <dbReference type="Rhea" id="RHEA:22368"/>
        <dbReference type="ChEBI" id="CHEBI:57737"/>
        <dbReference type="ChEBI" id="CHEBI:58226"/>
        <dbReference type="EC" id="5.1.3.4"/>
    </reaction>
</comment>
<evidence type="ECO:0000256" key="9">
    <source>
        <dbReference type="ARBA" id="ARBA00023277"/>
    </source>
</evidence>
<comment type="cofactor">
    <cofactor evidence="2">
        <name>Zn(2+)</name>
        <dbReference type="ChEBI" id="CHEBI:29105"/>
    </cofactor>
</comment>
<dbReference type="Pfam" id="PF00596">
    <property type="entry name" value="Aldolase_II"/>
    <property type="match status" value="1"/>
</dbReference>
<reference evidence="15 16" key="1">
    <citation type="journal article" date="2019" name="Gut">
        <title>Antibiotics-induced monodominance of a novel gut bacterial order.</title>
        <authorList>
            <person name="Hildebrand F."/>
            <person name="Moitinho-Silva L."/>
            <person name="Blasche S."/>
            <person name="Jahn M.T."/>
            <person name="Gossmann T.I."/>
            <person name="Heuerta-Cepas J."/>
            <person name="Hercog R."/>
            <person name="Luetge M."/>
            <person name="Bahram M."/>
            <person name="Pryszlak A."/>
            <person name="Alves R.J."/>
            <person name="Waszak S.M."/>
            <person name="Zhu A."/>
            <person name="Ye L."/>
            <person name="Costea P.I."/>
            <person name="Aalvink S."/>
            <person name="Belzer C."/>
            <person name="Forslund S.K."/>
            <person name="Sunagawa S."/>
            <person name="Hentschel U."/>
            <person name="Merten C."/>
            <person name="Patil K.R."/>
            <person name="Benes V."/>
            <person name="Bork P."/>
        </authorList>
    </citation>
    <scope>NUCLEOTIDE SEQUENCE [LARGE SCALE GENOMIC DNA]</scope>
    <source>
        <strain evidence="15 16">HDS1380</strain>
    </source>
</reference>
<evidence type="ECO:0000256" key="11">
    <source>
        <dbReference type="ARBA" id="ARBA00053542"/>
    </source>
</evidence>
<evidence type="ECO:0000256" key="5">
    <source>
        <dbReference type="ARBA" id="ARBA00022723"/>
    </source>
</evidence>
<keyword evidence="7" id="KW-0054">Arabinose catabolism</keyword>
<protein>
    <recommendedName>
        <fullName evidence="13">L-ribulose-5-phosphate 4-epimerase</fullName>
        <ecNumber evidence="4">5.1.3.4</ecNumber>
    </recommendedName>
    <alternativeName>
        <fullName evidence="10">Phosphoribulose isomerase</fullName>
    </alternativeName>
</protein>
<dbReference type="FunFam" id="3.40.225.10:FF:000001">
    <property type="entry name" value="L-ribulose-5-phosphate 4-epimerase UlaF"/>
    <property type="match status" value="1"/>
</dbReference>
<evidence type="ECO:0000256" key="7">
    <source>
        <dbReference type="ARBA" id="ARBA00022935"/>
    </source>
</evidence>
<dbReference type="PANTHER" id="PTHR22789">
    <property type="entry name" value="FUCULOSE PHOSPHATE ALDOLASE"/>
    <property type="match status" value="1"/>
</dbReference>
<evidence type="ECO:0000256" key="4">
    <source>
        <dbReference type="ARBA" id="ARBA00013186"/>
    </source>
</evidence>
<dbReference type="NCBIfam" id="NF006047">
    <property type="entry name" value="PRK08193.1"/>
    <property type="match status" value="1"/>
</dbReference>
<dbReference type="OrthoDB" id="9786287at2"/>
<evidence type="ECO:0000256" key="13">
    <source>
        <dbReference type="ARBA" id="ARBA00074961"/>
    </source>
</evidence>
<accession>A0A4Q2KE20</accession>
<dbReference type="GO" id="GO:0019568">
    <property type="term" value="P:arabinose catabolic process"/>
    <property type="evidence" value="ECO:0007669"/>
    <property type="project" value="UniProtKB-KW"/>
</dbReference>
<dbReference type="InterPro" id="IPR001303">
    <property type="entry name" value="Aldolase_II/adducin_N"/>
</dbReference>
<evidence type="ECO:0000256" key="1">
    <source>
        <dbReference type="ARBA" id="ARBA00001726"/>
    </source>
</evidence>
<dbReference type="PANTHER" id="PTHR22789:SF8">
    <property type="entry name" value="L-RIBULOSE-5-PHOSPHATE 4-EPIMERASE SGBE"/>
    <property type="match status" value="1"/>
</dbReference>
<dbReference type="Gene3D" id="3.40.225.10">
    <property type="entry name" value="Class II aldolase/adducin N-terminal domain"/>
    <property type="match status" value="1"/>
</dbReference>
<evidence type="ECO:0000256" key="10">
    <source>
        <dbReference type="ARBA" id="ARBA00032206"/>
    </source>
</evidence>
<dbReference type="SMART" id="SM01007">
    <property type="entry name" value="Aldolase_II"/>
    <property type="match status" value="1"/>
</dbReference>
<evidence type="ECO:0000313" key="15">
    <source>
        <dbReference type="EMBL" id="RXZ62160.1"/>
    </source>
</evidence>
<dbReference type="Proteomes" id="UP000291269">
    <property type="component" value="Unassembled WGS sequence"/>
</dbReference>
<comment type="pathway">
    <text evidence="12">Carbohydrate degradation; L-arabinose degradation via L-ribulose; D-xylulose 5-phosphate from L-arabinose (bacterial route): step 3/3.</text>
</comment>
<keyword evidence="5" id="KW-0479">Metal-binding</keyword>
<evidence type="ECO:0000313" key="16">
    <source>
        <dbReference type="Proteomes" id="UP000291269"/>
    </source>
</evidence>
<keyword evidence="16" id="KW-1185">Reference proteome</keyword>
<proteinExistence type="inferred from homology"/>
<dbReference type="GO" id="GO:0008742">
    <property type="term" value="F:L-ribulose-phosphate 4-epimerase activity"/>
    <property type="evidence" value="ECO:0007669"/>
    <property type="project" value="UniProtKB-EC"/>
</dbReference>